<protein>
    <submittedName>
        <fullName evidence="2">Uncharacterized protein</fullName>
    </submittedName>
</protein>
<dbReference type="Proteomes" id="UP000001075">
    <property type="component" value="Unassembled WGS sequence"/>
</dbReference>
<feature type="region of interest" description="Disordered" evidence="1">
    <location>
        <begin position="1"/>
        <end position="186"/>
    </location>
</feature>
<dbReference type="EMBL" id="JH000120">
    <property type="protein sequence ID" value="EGV94825.1"/>
    <property type="molecule type" value="Genomic_DNA"/>
</dbReference>
<feature type="compositionally biased region" description="Gly residues" evidence="1">
    <location>
        <begin position="98"/>
        <end position="112"/>
    </location>
</feature>
<gene>
    <name evidence="2" type="ORF">I79_004593</name>
</gene>
<feature type="compositionally biased region" description="Polar residues" evidence="1">
    <location>
        <begin position="176"/>
        <end position="186"/>
    </location>
</feature>
<proteinExistence type="predicted"/>
<evidence type="ECO:0000256" key="1">
    <source>
        <dbReference type="SAM" id="MobiDB-lite"/>
    </source>
</evidence>
<evidence type="ECO:0000313" key="2">
    <source>
        <dbReference type="EMBL" id="EGV94825.1"/>
    </source>
</evidence>
<evidence type="ECO:0000313" key="3">
    <source>
        <dbReference type="Proteomes" id="UP000001075"/>
    </source>
</evidence>
<accession>G3H2Y8</accession>
<dbReference type="InParanoid" id="G3H2Y8"/>
<dbReference type="AlphaFoldDB" id="G3H2Y8"/>
<feature type="compositionally biased region" description="Basic residues" evidence="1">
    <location>
        <begin position="55"/>
        <end position="72"/>
    </location>
</feature>
<name>G3H2Y8_CRIGR</name>
<organism evidence="2 3">
    <name type="scientific">Cricetulus griseus</name>
    <name type="common">Chinese hamster</name>
    <name type="synonym">Cricetulus barabensis griseus</name>
    <dbReference type="NCBI Taxonomy" id="10029"/>
    <lineage>
        <taxon>Eukaryota</taxon>
        <taxon>Metazoa</taxon>
        <taxon>Chordata</taxon>
        <taxon>Craniata</taxon>
        <taxon>Vertebrata</taxon>
        <taxon>Euteleostomi</taxon>
        <taxon>Mammalia</taxon>
        <taxon>Eutheria</taxon>
        <taxon>Euarchontoglires</taxon>
        <taxon>Glires</taxon>
        <taxon>Rodentia</taxon>
        <taxon>Myomorpha</taxon>
        <taxon>Muroidea</taxon>
        <taxon>Cricetidae</taxon>
        <taxon>Cricetinae</taxon>
        <taxon>Cricetulus</taxon>
    </lineage>
</organism>
<reference evidence="3" key="1">
    <citation type="journal article" date="2011" name="Nat. Biotechnol.">
        <title>The genomic sequence of the Chinese hamster ovary (CHO)-K1 cell line.</title>
        <authorList>
            <person name="Xu X."/>
            <person name="Nagarajan H."/>
            <person name="Lewis N.E."/>
            <person name="Pan S."/>
            <person name="Cai Z."/>
            <person name="Liu X."/>
            <person name="Chen W."/>
            <person name="Xie M."/>
            <person name="Wang W."/>
            <person name="Hammond S."/>
            <person name="Andersen M.R."/>
            <person name="Neff N."/>
            <person name="Passarelli B."/>
            <person name="Koh W."/>
            <person name="Fan H.C."/>
            <person name="Wang J."/>
            <person name="Gui Y."/>
            <person name="Lee K.H."/>
            <person name="Betenbaugh M.J."/>
            <person name="Quake S.R."/>
            <person name="Famili I."/>
            <person name="Palsson B.O."/>
            <person name="Wang J."/>
        </authorList>
    </citation>
    <scope>NUCLEOTIDE SEQUENCE [LARGE SCALE GENOMIC DNA]</scope>
    <source>
        <strain evidence="3">CHO K1 cell line</strain>
    </source>
</reference>
<sequence length="186" mass="19373">MQRPAECLPLHLGSVPGSPGPWLSRPPPLASFRKPFLINPGGTAAKPITPGKSTRGPRRSGGRHSGHGHPKGRAAPPSFPSRPARKVRQRLGHTAVLGSGGRGGSYTVGGGTSRPREARGLWAPAPAARPGPKSAGARSGELRQRGWKGAGSGSRPGPLKCWRSERRAPRLPLTGLSRTGAKTVNK</sequence>